<accession>A0AAD5WDD6</accession>
<dbReference type="InterPro" id="IPR035595">
    <property type="entry name" value="UDP_glycos_trans_CS"/>
</dbReference>
<evidence type="ECO:0000256" key="5">
    <source>
        <dbReference type="RuleBase" id="RU362057"/>
    </source>
</evidence>
<evidence type="ECO:0000256" key="1">
    <source>
        <dbReference type="ARBA" id="ARBA00009995"/>
    </source>
</evidence>
<keyword evidence="7" id="KW-1185">Reference proteome</keyword>
<gene>
    <name evidence="6" type="ORF">LUZ61_015418</name>
</gene>
<dbReference type="GO" id="GO:0008194">
    <property type="term" value="F:UDP-glycosyltransferase activity"/>
    <property type="evidence" value="ECO:0007669"/>
    <property type="project" value="InterPro"/>
</dbReference>
<dbReference type="PANTHER" id="PTHR48046:SF6">
    <property type="entry name" value="GLYCOSYLTRANSFERASE"/>
    <property type="match status" value="1"/>
</dbReference>
<dbReference type="CDD" id="cd03784">
    <property type="entry name" value="GT1_Gtf-like"/>
    <property type="match status" value="1"/>
</dbReference>
<dbReference type="SUPFAM" id="SSF53756">
    <property type="entry name" value="UDP-Glycosyltransferase/glycogen phosphorylase"/>
    <property type="match status" value="1"/>
</dbReference>
<reference evidence="6 7" key="1">
    <citation type="journal article" date="2022" name="Cell">
        <title>Repeat-based holocentromeres influence genome architecture and karyotype evolution.</title>
        <authorList>
            <person name="Hofstatter P.G."/>
            <person name="Thangavel G."/>
            <person name="Lux T."/>
            <person name="Neumann P."/>
            <person name="Vondrak T."/>
            <person name="Novak P."/>
            <person name="Zhang M."/>
            <person name="Costa L."/>
            <person name="Castellani M."/>
            <person name="Scott A."/>
            <person name="Toegelov H."/>
            <person name="Fuchs J."/>
            <person name="Mata-Sucre Y."/>
            <person name="Dias Y."/>
            <person name="Vanzela A.L.L."/>
            <person name="Huettel B."/>
            <person name="Almeida C.C.S."/>
            <person name="Simkova H."/>
            <person name="Souza G."/>
            <person name="Pedrosa-Harand A."/>
            <person name="Macas J."/>
            <person name="Mayer K.F.X."/>
            <person name="Houben A."/>
            <person name="Marques A."/>
        </authorList>
    </citation>
    <scope>NUCLEOTIDE SEQUENCE [LARGE SCALE GENOMIC DNA]</scope>
    <source>
        <strain evidence="6">RhyTen1mFocal</strain>
    </source>
</reference>
<comment type="caution">
    <text evidence="6">The sequence shown here is derived from an EMBL/GenBank/DDBJ whole genome shotgun (WGS) entry which is preliminary data.</text>
</comment>
<dbReference type="EMBL" id="JAMRDG010000002">
    <property type="protein sequence ID" value="KAJ3686254.1"/>
    <property type="molecule type" value="Genomic_DNA"/>
</dbReference>
<comment type="similarity">
    <text evidence="1 4">Belongs to the UDP-glycosyltransferase family.</text>
</comment>
<evidence type="ECO:0000313" key="7">
    <source>
        <dbReference type="Proteomes" id="UP001210211"/>
    </source>
</evidence>
<evidence type="ECO:0000313" key="6">
    <source>
        <dbReference type="EMBL" id="KAJ3686254.1"/>
    </source>
</evidence>
<protein>
    <recommendedName>
        <fullName evidence="5">Glycosyltransferase</fullName>
        <ecNumber evidence="5">2.4.1.-</ecNumber>
    </recommendedName>
</protein>
<sequence length="470" mass="52008">MDQSQTPTTPHVVLLSSPGMGHIIPLAAFAVCLTRHHGLSVTLISNTITSNQQSLQDFLSSNQVELLSLEDPNEPPPSSMNLNVESRIWQIIASTMPNVHSKIKSIARTSHLAAIIVDPFYLDALATAKELSIPCFLFFTSNCMVLSLVYALPSLDEQFLDQFCNLPEPVQLPGCVPIQGIDLHFAVQDRTTEVYKEFLCCTKRFKEVSGVLVNSFGELEPGPTKGLKEFEAMPPVFPVGPFIRTSSTSPGQENECLRWLDQQQHGSVVFVSFGSGGALTWQQTKELALGLEMSKQNFLWVARRPNDKESTAYFFESKNMQGKLDFLPEGFLTRTEKVGLVIPDWAPQLEVLSHPAVGGFMTHCGWNSVLESVVHGVPLIAWPLYAEQRMNAVLLTDDVKVAIRPKQDNSGMIGQEEVSRVVRCLMQGKDSERLKLRAQELSHEAANSLEGGSSFKNLLQVTRLLKSSVI</sequence>
<dbReference type="InterPro" id="IPR002213">
    <property type="entry name" value="UDP_glucos_trans"/>
</dbReference>
<name>A0AAD5WDD6_9POAL</name>
<evidence type="ECO:0000256" key="3">
    <source>
        <dbReference type="ARBA" id="ARBA00022679"/>
    </source>
</evidence>
<evidence type="ECO:0000256" key="4">
    <source>
        <dbReference type="RuleBase" id="RU003718"/>
    </source>
</evidence>
<dbReference type="FunFam" id="3.40.50.2000:FF:000051">
    <property type="entry name" value="Glycosyltransferase"/>
    <property type="match status" value="1"/>
</dbReference>
<dbReference type="EC" id="2.4.1.-" evidence="5"/>
<organism evidence="6 7">
    <name type="scientific">Rhynchospora tenuis</name>
    <dbReference type="NCBI Taxonomy" id="198213"/>
    <lineage>
        <taxon>Eukaryota</taxon>
        <taxon>Viridiplantae</taxon>
        <taxon>Streptophyta</taxon>
        <taxon>Embryophyta</taxon>
        <taxon>Tracheophyta</taxon>
        <taxon>Spermatophyta</taxon>
        <taxon>Magnoliopsida</taxon>
        <taxon>Liliopsida</taxon>
        <taxon>Poales</taxon>
        <taxon>Cyperaceae</taxon>
        <taxon>Cyperoideae</taxon>
        <taxon>Rhynchosporeae</taxon>
        <taxon>Rhynchospora</taxon>
    </lineage>
</organism>
<dbReference type="AlphaFoldDB" id="A0AAD5WDD6"/>
<dbReference type="Pfam" id="PF00201">
    <property type="entry name" value="UDPGT"/>
    <property type="match status" value="1"/>
</dbReference>
<dbReference type="PROSITE" id="PS00375">
    <property type="entry name" value="UDPGT"/>
    <property type="match status" value="1"/>
</dbReference>
<dbReference type="Proteomes" id="UP001210211">
    <property type="component" value="Unassembled WGS sequence"/>
</dbReference>
<keyword evidence="2 4" id="KW-0328">Glycosyltransferase</keyword>
<dbReference type="Gene3D" id="3.40.50.2000">
    <property type="entry name" value="Glycogen Phosphorylase B"/>
    <property type="match status" value="2"/>
</dbReference>
<proteinExistence type="inferred from homology"/>
<evidence type="ECO:0000256" key="2">
    <source>
        <dbReference type="ARBA" id="ARBA00022676"/>
    </source>
</evidence>
<keyword evidence="3 4" id="KW-0808">Transferase</keyword>
<dbReference type="PANTHER" id="PTHR48046">
    <property type="entry name" value="UDP-GLYCOSYLTRANSFERASE 72E1"/>
    <property type="match status" value="1"/>
</dbReference>